<dbReference type="InterPro" id="IPR011453">
    <property type="entry name" value="DUF1559"/>
</dbReference>
<dbReference type="Pfam" id="PF07963">
    <property type="entry name" value="N_methyl"/>
    <property type="match status" value="1"/>
</dbReference>
<dbReference type="EMBL" id="CP036291">
    <property type="protein sequence ID" value="QDU87209.1"/>
    <property type="molecule type" value="Genomic_DNA"/>
</dbReference>
<evidence type="ECO:0000259" key="3">
    <source>
        <dbReference type="Pfam" id="PF07596"/>
    </source>
</evidence>
<reference evidence="4 5" key="1">
    <citation type="submission" date="2019-02" db="EMBL/GenBank/DDBJ databases">
        <title>Deep-cultivation of Planctomycetes and their phenomic and genomic characterization uncovers novel biology.</title>
        <authorList>
            <person name="Wiegand S."/>
            <person name="Jogler M."/>
            <person name="Boedeker C."/>
            <person name="Pinto D."/>
            <person name="Vollmers J."/>
            <person name="Rivas-Marin E."/>
            <person name="Kohn T."/>
            <person name="Peeters S.H."/>
            <person name="Heuer A."/>
            <person name="Rast P."/>
            <person name="Oberbeckmann S."/>
            <person name="Bunk B."/>
            <person name="Jeske O."/>
            <person name="Meyerdierks A."/>
            <person name="Storesund J.E."/>
            <person name="Kallscheuer N."/>
            <person name="Luecker S."/>
            <person name="Lage O.M."/>
            <person name="Pohl T."/>
            <person name="Merkel B.J."/>
            <person name="Hornburger P."/>
            <person name="Mueller R.-W."/>
            <person name="Bruemmer F."/>
            <person name="Labrenz M."/>
            <person name="Spormann A.M."/>
            <person name="Op den Camp H."/>
            <person name="Overmann J."/>
            <person name="Amann R."/>
            <person name="Jetten M.S.M."/>
            <person name="Mascher T."/>
            <person name="Medema M.H."/>
            <person name="Devos D.P."/>
            <person name="Kaster A.-K."/>
            <person name="Ovreas L."/>
            <person name="Rohde M."/>
            <person name="Galperin M.Y."/>
            <person name="Jogler C."/>
        </authorList>
    </citation>
    <scope>NUCLEOTIDE SEQUENCE [LARGE SCALE GENOMIC DNA]</scope>
    <source>
        <strain evidence="4 5">Pla175</strain>
    </source>
</reference>
<evidence type="ECO:0000256" key="2">
    <source>
        <dbReference type="SAM" id="Phobius"/>
    </source>
</evidence>
<keyword evidence="2" id="KW-1133">Transmembrane helix</keyword>
<name>A0A518D6Y7_9BACT</name>
<feature type="transmembrane region" description="Helical" evidence="2">
    <location>
        <begin position="12"/>
        <end position="34"/>
    </location>
</feature>
<keyword evidence="2" id="KW-0472">Membrane</keyword>
<dbReference type="NCBIfam" id="TIGR02532">
    <property type="entry name" value="IV_pilin_GFxxxE"/>
    <property type="match status" value="1"/>
</dbReference>
<keyword evidence="5" id="KW-1185">Reference proteome</keyword>
<dbReference type="KEGG" id="pnd:Pla175_05660"/>
<dbReference type="PANTHER" id="PTHR30093">
    <property type="entry name" value="GENERAL SECRETION PATHWAY PROTEIN G"/>
    <property type="match status" value="1"/>
</dbReference>
<dbReference type="PROSITE" id="PS00409">
    <property type="entry name" value="PROKAR_NTER_METHYL"/>
    <property type="match status" value="1"/>
</dbReference>
<evidence type="ECO:0000313" key="5">
    <source>
        <dbReference type="Proteomes" id="UP000317429"/>
    </source>
</evidence>
<accession>A0A518D6Y7</accession>
<dbReference type="InterPro" id="IPR045584">
    <property type="entry name" value="Pilin-like"/>
</dbReference>
<gene>
    <name evidence="4" type="ORF">Pla175_05660</name>
</gene>
<dbReference type="AlphaFoldDB" id="A0A518D6Y7"/>
<dbReference type="InterPro" id="IPR012902">
    <property type="entry name" value="N_methyl_site"/>
</dbReference>
<evidence type="ECO:0000313" key="4">
    <source>
        <dbReference type="EMBL" id="QDU87209.1"/>
    </source>
</evidence>
<dbReference type="Proteomes" id="UP000317429">
    <property type="component" value="Chromosome"/>
</dbReference>
<keyword evidence="2" id="KW-0812">Transmembrane</keyword>
<dbReference type="OrthoDB" id="269098at2"/>
<dbReference type="RefSeq" id="WP_145281136.1">
    <property type="nucleotide sequence ID" value="NZ_CP036291.1"/>
</dbReference>
<dbReference type="SUPFAM" id="SSF54523">
    <property type="entry name" value="Pili subunits"/>
    <property type="match status" value="1"/>
</dbReference>
<dbReference type="Gene3D" id="3.30.700.10">
    <property type="entry name" value="Glycoprotein, Type 4 Pilin"/>
    <property type="match status" value="1"/>
</dbReference>
<sequence>MTAPTRRQTGFTLVELLVVIAIIGTLVALLLPAVSMARESGRRSACLNNLRQLTLAAIQFEGRFQRWPGSIEKLDNNRLASQEGEHFSTWPVSLLNDLEQANLFEVYAAGGAPEPFLSVMLCPSDGYKQRSGAANSYVANAGRAGPANAEKAANGPALNRAYRPLAEMREGMWRDGREYTLTYSESLEAPRFDEVGWSGFDRDWPLPDHTFIDGDYVSGGKDHLWASVFFWHNKPSEYVIINGRSAGCSTNCACDTADYSVRRYTSDCGNGFEDQRSAWARPSSNHPGGVNAAFAGGRVVFLKQDINYDVFRGLMTPNDRRSDSPNPGILIDDASY</sequence>
<feature type="region of interest" description="Disordered" evidence="1">
    <location>
        <begin position="317"/>
        <end position="336"/>
    </location>
</feature>
<dbReference type="PANTHER" id="PTHR30093:SF2">
    <property type="entry name" value="TYPE II SECRETION SYSTEM PROTEIN H"/>
    <property type="match status" value="1"/>
</dbReference>
<dbReference type="Pfam" id="PF07596">
    <property type="entry name" value="SBP_bac_10"/>
    <property type="match status" value="1"/>
</dbReference>
<evidence type="ECO:0000256" key="1">
    <source>
        <dbReference type="SAM" id="MobiDB-lite"/>
    </source>
</evidence>
<proteinExistence type="predicted"/>
<feature type="domain" description="DUF1559" evidence="3">
    <location>
        <begin position="37"/>
        <end position="307"/>
    </location>
</feature>
<protein>
    <recommendedName>
        <fullName evidence="3">DUF1559 domain-containing protein</fullName>
    </recommendedName>
</protein>
<organism evidence="4 5">
    <name type="scientific">Pirellulimonas nuda</name>
    <dbReference type="NCBI Taxonomy" id="2528009"/>
    <lineage>
        <taxon>Bacteria</taxon>
        <taxon>Pseudomonadati</taxon>
        <taxon>Planctomycetota</taxon>
        <taxon>Planctomycetia</taxon>
        <taxon>Pirellulales</taxon>
        <taxon>Lacipirellulaceae</taxon>
        <taxon>Pirellulimonas</taxon>
    </lineage>
</organism>